<evidence type="ECO:0000256" key="4">
    <source>
        <dbReference type="ARBA" id="ARBA00022786"/>
    </source>
</evidence>
<dbReference type="CDD" id="cd02666">
    <property type="entry name" value="Peptidase_C19J"/>
    <property type="match status" value="1"/>
</dbReference>
<dbReference type="Proteomes" id="UP000053573">
    <property type="component" value="Unassembled WGS sequence"/>
</dbReference>
<dbReference type="GO" id="GO:0061136">
    <property type="term" value="P:regulation of proteasomal protein catabolic process"/>
    <property type="evidence" value="ECO:0007669"/>
    <property type="project" value="TreeGrafter"/>
</dbReference>
<dbReference type="Pfam" id="PF00443">
    <property type="entry name" value="UCH"/>
    <property type="match status" value="1"/>
</dbReference>
<dbReference type="PROSITE" id="PS00972">
    <property type="entry name" value="USP_1"/>
    <property type="match status" value="1"/>
</dbReference>
<evidence type="ECO:0000256" key="5">
    <source>
        <dbReference type="ARBA" id="ARBA00022801"/>
    </source>
</evidence>
<dbReference type="STRING" id="2060906.A0A0H1BDC3"/>
<name>A0A0H1BDC3_9EURO</name>
<feature type="domain" description="USP" evidence="8">
    <location>
        <begin position="614"/>
        <end position="1188"/>
    </location>
</feature>
<dbReference type="EMBL" id="LDEV01002350">
    <property type="protein sequence ID" value="KLJ09444.1"/>
    <property type="molecule type" value="Genomic_DNA"/>
</dbReference>
<comment type="catalytic activity">
    <reaction evidence="1">
        <text>Thiol-dependent hydrolysis of ester, thioester, amide, peptide and isopeptide bonds formed by the C-terminal Gly of ubiquitin (a 76-residue protein attached to proteins as an intracellular targeting signal).</text>
        <dbReference type="EC" id="3.4.19.12"/>
    </reaction>
</comment>
<dbReference type="Gene3D" id="3.90.70.10">
    <property type="entry name" value="Cysteine proteinases"/>
    <property type="match status" value="2"/>
</dbReference>
<dbReference type="OrthoDB" id="2420415at2759"/>
<feature type="region of interest" description="Disordered" evidence="7">
    <location>
        <begin position="1203"/>
        <end position="1296"/>
    </location>
</feature>
<evidence type="ECO:0000259" key="8">
    <source>
        <dbReference type="PROSITE" id="PS50235"/>
    </source>
</evidence>
<dbReference type="GO" id="GO:0043161">
    <property type="term" value="P:proteasome-mediated ubiquitin-dependent protein catabolic process"/>
    <property type="evidence" value="ECO:0007669"/>
    <property type="project" value="InterPro"/>
</dbReference>
<dbReference type="InterPro" id="IPR025305">
    <property type="entry name" value="UCH_repeat_domain"/>
</dbReference>
<keyword evidence="6" id="KW-0788">Thiol protease</keyword>
<dbReference type="Pfam" id="PF13446">
    <property type="entry name" value="RPT"/>
    <property type="match status" value="4"/>
</dbReference>
<evidence type="ECO:0000256" key="1">
    <source>
        <dbReference type="ARBA" id="ARBA00000707"/>
    </source>
</evidence>
<proteinExistence type="predicted"/>
<dbReference type="InterPro" id="IPR038765">
    <property type="entry name" value="Papain-like_cys_pep_sf"/>
</dbReference>
<dbReference type="SUPFAM" id="SSF54001">
    <property type="entry name" value="Cysteine proteinases"/>
    <property type="match status" value="1"/>
</dbReference>
<evidence type="ECO:0000256" key="6">
    <source>
        <dbReference type="ARBA" id="ARBA00022807"/>
    </source>
</evidence>
<feature type="compositionally biased region" description="Low complexity" evidence="7">
    <location>
        <begin position="1239"/>
        <end position="1252"/>
    </location>
</feature>
<evidence type="ECO:0000313" key="10">
    <source>
        <dbReference type="Proteomes" id="UP000053573"/>
    </source>
</evidence>
<evidence type="ECO:0000256" key="2">
    <source>
        <dbReference type="ARBA" id="ARBA00012759"/>
    </source>
</evidence>
<keyword evidence="10" id="KW-1185">Reference proteome</keyword>
<protein>
    <recommendedName>
        <fullName evidence="2">ubiquitinyl hydrolase 1</fullName>
        <ecNumber evidence="2">3.4.19.12</ecNumber>
    </recommendedName>
</protein>
<dbReference type="PANTHER" id="PTHR43982">
    <property type="entry name" value="UBIQUITIN CARBOXYL-TERMINAL HYDROLASE"/>
    <property type="match status" value="1"/>
</dbReference>
<dbReference type="FunFam" id="3.90.70.10:FF:000122">
    <property type="entry name" value="Ubiquitin carboxyl-terminal hydrolase 2"/>
    <property type="match status" value="1"/>
</dbReference>
<dbReference type="PROSITE" id="PS50235">
    <property type="entry name" value="USP_3"/>
    <property type="match status" value="1"/>
</dbReference>
<gene>
    <name evidence="9" type="ORF">EMPG_15134</name>
</gene>
<dbReference type="InterPro" id="IPR044635">
    <property type="entry name" value="UBP14-like"/>
</dbReference>
<evidence type="ECO:0000313" key="9">
    <source>
        <dbReference type="EMBL" id="KLJ09444.1"/>
    </source>
</evidence>
<dbReference type="InterPro" id="IPR001394">
    <property type="entry name" value="Peptidase_C19_UCH"/>
</dbReference>
<evidence type="ECO:0000256" key="7">
    <source>
        <dbReference type="SAM" id="MobiDB-lite"/>
    </source>
</evidence>
<keyword evidence="3" id="KW-0645">Protease</keyword>
<organism evidence="9 10">
    <name type="scientific">Blastomyces silverae</name>
    <dbReference type="NCBI Taxonomy" id="2060906"/>
    <lineage>
        <taxon>Eukaryota</taxon>
        <taxon>Fungi</taxon>
        <taxon>Dikarya</taxon>
        <taxon>Ascomycota</taxon>
        <taxon>Pezizomycotina</taxon>
        <taxon>Eurotiomycetes</taxon>
        <taxon>Eurotiomycetidae</taxon>
        <taxon>Onygenales</taxon>
        <taxon>Ajellomycetaceae</taxon>
        <taxon>Blastomyces</taxon>
    </lineage>
</organism>
<dbReference type="PANTHER" id="PTHR43982:SF6">
    <property type="entry name" value="UBIQUITIN CARBOXYL-TERMINAL HYDROLASE 2-RELATED"/>
    <property type="match status" value="1"/>
</dbReference>
<sequence length="1329" mass="148604">MTICLGKTTPRFIQDALSFDAANPPSSSFNLLTQFPPPFHDPDDYPELISPNACPHQYITKANQTELPPKGFHAGLRTPYKVSAMCLICRYHLEIKMVHTTEASHCPSQLHHIVYSHSDGRQVSNPFWEKGQRLETHYFRCSYSTCAAVISLKILSTALTPHWVDILTNMELLKARTDQAMETYPERLEGHSRPFPITVLTNLRTYIDNALHDSQRSKSISMSNKRFVVCFGVEGRPCHELLEFLEFHAREDCWDPPCPDISDHVPYQNPLNIFLDNVSNELSALIYRRPAHEKECQPPGTPLDPAISKFNQLLGSSNYDRTFFLNSVNEEVRRAPYYEDLGATEDMSTDLIIEAYNRQIETDPRRGPYYLRCLRYIGEWRSMSDGGKINDLVALECSGSRYADDDIPRAYKYFQLDYRNRNLTDDDIIGSFFARLRDAANDTETRRQLWRIGDSRGSEKIKSVAEERVSTVEQALVYLGVENDTSDDFVVSMYAAKVVNDQPATKELARKAVALIAEARNSDSLKYFLNTGEAAAAEMDVGEAFRLLQIPDRTVDDAAILAAFSVCCSEAPGQIEAYRRALDVIGREKGSAMISSTLGQNATLANRVLKEWPVGLQNIGNTCYLNSLLQFYFTVTPFRKMVIHFDDYKMPLDERSLDRKKIGSRKVSVAEIERSQKFLVELQSLFKKMITSPTSSVMPEQELARLTLISSSNEAAIRRKSLITSSRPSLGEINGMPVLGPLGPPTATTTEVPKDAAAAAADASNKALEPSDADSDITLVSLTAQADNEESQIKNKENIGPAPQGTTVEMKEVDDSNGVGAGTGDSMQVLAPIGPPNRPPPVPPRPAPLDYQQQLREEVELGAQQDVTEVINNVLFQTQCAVKPIRFDQDGEQLDVVTDLFYGKTVSYITAENGVRSKEESWSDIKVDVASGSKDIYSAIDGAFDVQKVEVDGAEVEQYGAISKLPPVLQIQVQRVQFDQVKKSSFKSTHHLELKETIYLDRYMDSNKHNLDERRRECWLWKDELRKLRARKAELIDTESWACLPDVFTETKAYIQSLMAIEDEPDMADEALELDDGILSRLTAVEEMARDEIKCMVGLEARERDLISLLDSQFTDLRHLPYRLYAVFVHHGSVEFGHYYIYIFDYDKNIWRKYNDSEVTEVQSKSEIFESQNLSNPPTPYFLVYVNEHMKDRLVKPVNREIEDVSPPEAPPIPAQAPTQVPASAPAPSTVLRGQQANGSGPPQTSTPPSGDTEMEDPPAYNEIENVPAGMDIANGKNGTVDGNGNGRKTAKNTTSTTVTNAAAAATTAATTLKGKWNKKFANIPSVSW</sequence>
<keyword evidence="5" id="KW-0378">Hydrolase</keyword>
<dbReference type="GO" id="GO:0016579">
    <property type="term" value="P:protein deubiquitination"/>
    <property type="evidence" value="ECO:0007669"/>
    <property type="project" value="InterPro"/>
</dbReference>
<dbReference type="InterPro" id="IPR028889">
    <property type="entry name" value="USP"/>
</dbReference>
<accession>A0A0H1BDC3</accession>
<dbReference type="EC" id="3.4.19.12" evidence="2"/>
<dbReference type="GO" id="GO:0004843">
    <property type="term" value="F:cysteine-type deubiquitinase activity"/>
    <property type="evidence" value="ECO:0007669"/>
    <property type="project" value="UniProtKB-EC"/>
</dbReference>
<dbReference type="PROSITE" id="PS00973">
    <property type="entry name" value="USP_2"/>
    <property type="match status" value="1"/>
</dbReference>
<reference evidence="10" key="1">
    <citation type="journal article" date="2015" name="PLoS Genet.">
        <title>The dynamic genome and transcriptome of the human fungal pathogen Blastomyces and close relative Emmonsia.</title>
        <authorList>
            <person name="Munoz J.F."/>
            <person name="Gauthier G.M."/>
            <person name="Desjardins C.A."/>
            <person name="Gallo J.E."/>
            <person name="Holder J."/>
            <person name="Sullivan T.D."/>
            <person name="Marty A.J."/>
            <person name="Carmen J.C."/>
            <person name="Chen Z."/>
            <person name="Ding L."/>
            <person name="Gujja S."/>
            <person name="Magrini V."/>
            <person name="Misas E."/>
            <person name="Mitreva M."/>
            <person name="Priest M."/>
            <person name="Saif S."/>
            <person name="Whiston E.A."/>
            <person name="Young S."/>
            <person name="Zeng Q."/>
            <person name="Goldman W.E."/>
            <person name="Mardis E.R."/>
            <person name="Taylor J.W."/>
            <person name="McEwen J.G."/>
            <person name="Clay O.K."/>
            <person name="Klein B.S."/>
            <person name="Cuomo C.A."/>
        </authorList>
    </citation>
    <scope>NUCLEOTIDE SEQUENCE [LARGE SCALE GENOMIC DNA]</scope>
    <source>
        <strain evidence="10">UAMH 139</strain>
    </source>
</reference>
<evidence type="ECO:0000256" key="3">
    <source>
        <dbReference type="ARBA" id="ARBA00022670"/>
    </source>
</evidence>
<dbReference type="InterPro" id="IPR018200">
    <property type="entry name" value="USP_CS"/>
</dbReference>
<dbReference type="GO" id="GO:0070628">
    <property type="term" value="F:proteasome binding"/>
    <property type="evidence" value="ECO:0007669"/>
    <property type="project" value="TreeGrafter"/>
</dbReference>
<comment type="caution">
    <text evidence="9">The sequence shown here is derived from an EMBL/GenBank/DDBJ whole genome shotgun (WGS) entry which is preliminary data.</text>
</comment>
<keyword evidence="4" id="KW-0833">Ubl conjugation pathway</keyword>